<dbReference type="InterPro" id="IPR050191">
    <property type="entry name" value="ATP-dep_DNA_ligase"/>
</dbReference>
<evidence type="ECO:0000313" key="4">
    <source>
        <dbReference type="EMBL" id="EDQ88950.1"/>
    </source>
</evidence>
<dbReference type="AlphaFoldDB" id="A9V051"/>
<evidence type="ECO:0000256" key="2">
    <source>
        <dbReference type="ARBA" id="ARBA00022598"/>
    </source>
</evidence>
<dbReference type="PANTHER" id="PTHR45674">
    <property type="entry name" value="DNA LIGASE 1/3 FAMILY MEMBER"/>
    <property type="match status" value="1"/>
</dbReference>
<dbReference type="SUPFAM" id="SSF50249">
    <property type="entry name" value="Nucleic acid-binding proteins"/>
    <property type="match status" value="1"/>
</dbReference>
<dbReference type="PROSITE" id="PS50160">
    <property type="entry name" value="DNA_LIGASE_A3"/>
    <property type="match status" value="1"/>
</dbReference>
<dbReference type="InterPro" id="IPR012340">
    <property type="entry name" value="NA-bd_OB-fold"/>
</dbReference>
<dbReference type="GO" id="GO:0003910">
    <property type="term" value="F:DNA ligase (ATP) activity"/>
    <property type="evidence" value="ECO:0007669"/>
    <property type="project" value="InterPro"/>
</dbReference>
<keyword evidence="2" id="KW-0436">Ligase</keyword>
<comment type="similarity">
    <text evidence="1">Belongs to the ATP-dependent DNA ligase family.</text>
</comment>
<reference evidence="4 5" key="1">
    <citation type="journal article" date="2008" name="Nature">
        <title>The genome of the choanoflagellate Monosiga brevicollis and the origin of metazoans.</title>
        <authorList>
            <consortium name="JGI Sequencing"/>
            <person name="King N."/>
            <person name="Westbrook M.J."/>
            <person name="Young S.L."/>
            <person name="Kuo A."/>
            <person name="Abedin M."/>
            <person name="Chapman J."/>
            <person name="Fairclough S."/>
            <person name="Hellsten U."/>
            <person name="Isogai Y."/>
            <person name="Letunic I."/>
            <person name="Marr M."/>
            <person name="Pincus D."/>
            <person name="Putnam N."/>
            <person name="Rokas A."/>
            <person name="Wright K.J."/>
            <person name="Zuzow R."/>
            <person name="Dirks W."/>
            <person name="Good M."/>
            <person name="Goodstein D."/>
            <person name="Lemons D."/>
            <person name="Li W."/>
            <person name="Lyons J.B."/>
            <person name="Morris A."/>
            <person name="Nichols S."/>
            <person name="Richter D.J."/>
            <person name="Salamov A."/>
            <person name="Bork P."/>
            <person name="Lim W.A."/>
            <person name="Manning G."/>
            <person name="Miller W.T."/>
            <person name="McGinnis W."/>
            <person name="Shapiro H."/>
            <person name="Tjian R."/>
            <person name="Grigoriev I.V."/>
            <person name="Rokhsar D."/>
        </authorList>
    </citation>
    <scope>NUCLEOTIDE SEQUENCE [LARGE SCALE GENOMIC DNA]</scope>
    <source>
        <strain evidence="5">MX1 / ATCC 50154</strain>
    </source>
</reference>
<dbReference type="Gene3D" id="2.40.50.140">
    <property type="entry name" value="Nucleic acid-binding proteins"/>
    <property type="match status" value="1"/>
</dbReference>
<organism evidence="4 5">
    <name type="scientific">Monosiga brevicollis</name>
    <name type="common">Choanoflagellate</name>
    <dbReference type="NCBI Taxonomy" id="81824"/>
    <lineage>
        <taxon>Eukaryota</taxon>
        <taxon>Choanoflagellata</taxon>
        <taxon>Craspedida</taxon>
        <taxon>Salpingoecidae</taxon>
        <taxon>Monosiga</taxon>
    </lineage>
</organism>
<keyword evidence="5" id="KW-1185">Reference proteome</keyword>
<dbReference type="InterPro" id="IPR012309">
    <property type="entry name" value="DNA_ligase_ATP-dep_C"/>
</dbReference>
<dbReference type="SUPFAM" id="SSF56091">
    <property type="entry name" value="DNA ligase/mRNA capping enzyme, catalytic domain"/>
    <property type="match status" value="1"/>
</dbReference>
<evidence type="ECO:0000256" key="1">
    <source>
        <dbReference type="ARBA" id="ARBA00007572"/>
    </source>
</evidence>
<dbReference type="EMBL" id="CH991552">
    <property type="protein sequence ID" value="EDQ88950.1"/>
    <property type="molecule type" value="Genomic_DNA"/>
</dbReference>
<dbReference type="RefSeq" id="XP_001746055.1">
    <property type="nucleotide sequence ID" value="XM_001746003.1"/>
</dbReference>
<sequence>MNRGRKDVNEKEVQVAVKVLLYDLMMLDDRPLLQLPLRYRTALLQHVGEHDESDLRKFLHAALDAKCEGLMIKARGPPSKRCENWLKASWGGVKKDYLEGLGDSFDLVVIGGWWGNGRKAGWFSPLLLACYNPETELLESVCKVMSGFTDEFYKELTAFYSREENQCAKKSYYDVAESMTPSVWFEPVRVWEIRGADLTVSPVHRAGHGLVPGREAAGISLRFPRFIRERPDKTMSEATTAHQIVELYQQQFAPAASRRLVGDEADAERHDEVAMGGLEDESVERAVL</sequence>
<evidence type="ECO:0000259" key="3">
    <source>
        <dbReference type="PROSITE" id="PS50160"/>
    </source>
</evidence>
<dbReference type="KEGG" id="mbr:MONBRDRAFT_8473"/>
<dbReference type="FunFam" id="2.40.50.140:FF:000220">
    <property type="entry name" value="DNA ligase"/>
    <property type="match status" value="1"/>
</dbReference>
<dbReference type="CDD" id="cd07969">
    <property type="entry name" value="OBF_DNA_ligase_I"/>
    <property type="match status" value="1"/>
</dbReference>
<name>A9V051_MONBE</name>
<proteinExistence type="inferred from homology"/>
<dbReference type="eggNOG" id="KOG0967">
    <property type="taxonomic scope" value="Eukaryota"/>
</dbReference>
<dbReference type="Proteomes" id="UP000001357">
    <property type="component" value="Unassembled WGS sequence"/>
</dbReference>
<evidence type="ECO:0000313" key="5">
    <source>
        <dbReference type="Proteomes" id="UP000001357"/>
    </source>
</evidence>
<dbReference type="GO" id="GO:0005524">
    <property type="term" value="F:ATP binding"/>
    <property type="evidence" value="ECO:0007669"/>
    <property type="project" value="InterPro"/>
</dbReference>
<dbReference type="PANTHER" id="PTHR45674:SF9">
    <property type="entry name" value="DNA LIGASE 3"/>
    <property type="match status" value="1"/>
</dbReference>
<dbReference type="STRING" id="81824.A9V051"/>
<dbReference type="Pfam" id="PF04679">
    <property type="entry name" value="DNA_ligase_A_C"/>
    <property type="match status" value="1"/>
</dbReference>
<accession>A9V051</accession>
<dbReference type="GO" id="GO:0006310">
    <property type="term" value="P:DNA recombination"/>
    <property type="evidence" value="ECO:0007669"/>
    <property type="project" value="InterPro"/>
</dbReference>
<dbReference type="GeneID" id="5891336"/>
<dbReference type="InterPro" id="IPR012310">
    <property type="entry name" value="DNA_ligase_ATP-dep_cent"/>
</dbReference>
<dbReference type="InParanoid" id="A9V051"/>
<protein>
    <recommendedName>
        <fullName evidence="3">ATP-dependent DNA ligase family profile domain-containing protein</fullName>
    </recommendedName>
</protein>
<dbReference type="Pfam" id="PF01068">
    <property type="entry name" value="DNA_ligase_A_M"/>
    <property type="match status" value="1"/>
</dbReference>
<dbReference type="Gene3D" id="3.30.470.30">
    <property type="entry name" value="DNA ligase/mRNA capping enzyme"/>
    <property type="match status" value="1"/>
</dbReference>
<gene>
    <name evidence="4" type="ORF">MONBRDRAFT_8473</name>
</gene>
<feature type="domain" description="ATP-dependent DNA ligase family profile" evidence="3">
    <location>
        <begin position="10"/>
        <end position="132"/>
    </location>
</feature>
<dbReference type="GO" id="GO:0006281">
    <property type="term" value="P:DNA repair"/>
    <property type="evidence" value="ECO:0007669"/>
    <property type="project" value="InterPro"/>
</dbReference>
<dbReference type="OMA" id="LESAMQC"/>